<protein>
    <submittedName>
        <fullName evidence="1">ABC-type uncharacterized transport system, periplasmic component</fullName>
    </submittedName>
</protein>
<proteinExistence type="predicted"/>
<evidence type="ECO:0000313" key="1">
    <source>
        <dbReference type="EMBL" id="WPL17064.1"/>
    </source>
</evidence>
<name>A0ABZ0S970_9GAMM</name>
<dbReference type="Proteomes" id="UP001432180">
    <property type="component" value="Chromosome"/>
</dbReference>
<reference evidence="1 2" key="1">
    <citation type="journal article" date="2023" name="Microorganisms">
        <title>Thiorhodovibrio frisius and Trv. litoralis spp. nov., Two Novel Members from a Clade of Fastidious Purple Sulfur Bacteria That Exhibit Unique Red-Shifted Light-Harvesting Capabilities.</title>
        <authorList>
            <person name="Methner A."/>
            <person name="Kuzyk S.B."/>
            <person name="Petersen J."/>
            <person name="Bauer S."/>
            <person name="Brinkmann H."/>
            <person name="Sichau K."/>
            <person name="Wanner G."/>
            <person name="Wolf J."/>
            <person name="Neumann-Schaal M."/>
            <person name="Henke P."/>
            <person name="Tank M."/>
            <person name="Sproer C."/>
            <person name="Bunk B."/>
            <person name="Overmann J."/>
        </authorList>
    </citation>
    <scope>NUCLEOTIDE SEQUENCE [LARGE SCALE GENOMIC DNA]</scope>
    <source>
        <strain evidence="1 2">DSM 6702</strain>
    </source>
</reference>
<evidence type="ECO:0000313" key="2">
    <source>
        <dbReference type="Proteomes" id="UP001432180"/>
    </source>
</evidence>
<dbReference type="Pfam" id="PF06226">
    <property type="entry name" value="DUF1007"/>
    <property type="match status" value="1"/>
</dbReference>
<gene>
    <name evidence="1" type="ORF">Thiowin_02050</name>
</gene>
<dbReference type="InterPro" id="IPR010412">
    <property type="entry name" value="DUF1007"/>
</dbReference>
<keyword evidence="2" id="KW-1185">Reference proteome</keyword>
<dbReference type="EMBL" id="CP121472">
    <property type="protein sequence ID" value="WPL17064.1"/>
    <property type="molecule type" value="Genomic_DNA"/>
</dbReference>
<organism evidence="1 2">
    <name type="scientific">Thiorhodovibrio winogradskyi</name>
    <dbReference type="NCBI Taxonomy" id="77007"/>
    <lineage>
        <taxon>Bacteria</taxon>
        <taxon>Pseudomonadati</taxon>
        <taxon>Pseudomonadota</taxon>
        <taxon>Gammaproteobacteria</taxon>
        <taxon>Chromatiales</taxon>
        <taxon>Chromatiaceae</taxon>
        <taxon>Thiorhodovibrio</taxon>
    </lineage>
</organism>
<sequence length="121" mass="13533">MPCNFLSRLHCAKTFFSGVILVVLLSLPALAHPHAWIDLRVRVMANAAGEVTGLYQEWLFDPYYSQIVLEDVGSEAKAATKDAWLAAIATKILKNLADYHYFTSVEQGDEPVVDVTRVRPR</sequence>
<accession>A0ABZ0S970</accession>